<reference evidence="3" key="1">
    <citation type="submission" date="2021-01" db="EMBL/GenBank/DDBJ databases">
        <authorList>
            <person name="Corre E."/>
            <person name="Pelletier E."/>
            <person name="Niang G."/>
            <person name="Scheremetjew M."/>
            <person name="Finn R."/>
            <person name="Kale V."/>
            <person name="Holt S."/>
            <person name="Cochrane G."/>
            <person name="Meng A."/>
            <person name="Brown T."/>
            <person name="Cohen L."/>
        </authorList>
    </citation>
    <scope>NUCLEOTIDE SEQUENCE</scope>
    <source>
        <strain evidence="3">Pop2</strain>
    </source>
</reference>
<dbReference type="AlphaFoldDB" id="A0A7S2ECL4"/>
<dbReference type="PANTHER" id="PTHR46732">
    <property type="entry name" value="ATP-DEPENDENT PROTEASE LA (LON) DOMAIN PROTEIN"/>
    <property type="match status" value="1"/>
</dbReference>
<protein>
    <recommendedName>
        <fullName evidence="2">Lon N-terminal domain-containing protein</fullName>
    </recommendedName>
</protein>
<accession>A0A7S2ECL4</accession>
<dbReference type="SUPFAM" id="SSF88697">
    <property type="entry name" value="PUA domain-like"/>
    <property type="match status" value="1"/>
</dbReference>
<dbReference type="EMBL" id="HBGN01015328">
    <property type="protein sequence ID" value="CAD9327722.1"/>
    <property type="molecule type" value="Transcribed_RNA"/>
</dbReference>
<gene>
    <name evidence="3" type="ORF">DBRI1063_LOCUS9848</name>
</gene>
<organism evidence="3">
    <name type="scientific">Ditylum brightwellii</name>
    <dbReference type="NCBI Taxonomy" id="49249"/>
    <lineage>
        <taxon>Eukaryota</taxon>
        <taxon>Sar</taxon>
        <taxon>Stramenopiles</taxon>
        <taxon>Ochrophyta</taxon>
        <taxon>Bacillariophyta</taxon>
        <taxon>Mediophyceae</taxon>
        <taxon>Lithodesmiophycidae</taxon>
        <taxon>Lithodesmiales</taxon>
        <taxon>Lithodesmiaceae</taxon>
        <taxon>Ditylum</taxon>
    </lineage>
</organism>
<dbReference type="Gene3D" id="2.30.130.40">
    <property type="entry name" value="LON domain-like"/>
    <property type="match status" value="1"/>
</dbReference>
<dbReference type="Pfam" id="PF02190">
    <property type="entry name" value="LON_substr_bdg"/>
    <property type="match status" value="1"/>
</dbReference>
<sequence length="500" mass="56207">MFLMAILIHHCLLLTAAVTTTATAFILHNVPSPNNSPTKKCFISREISKLHASSSSSVNPNDMETPEERQERMEMVKRLQKTFYQDESGITKRDDGIYEDVPLWRVQWTELPGYQNVLNCHVPHYTHMFMKVLNGPKPWYFGHIYLPDGSKNVDNPDYFLCDPNSKAAHIGTLMKVSDYRQLDDGRLLLIAQALGRFKILESTQHIPYAIAKIELTPDLELVSAFYDEAMELALDVQQGGDKEEEKTSSGYDVASACWDAARVGAVTEAIHWESFEYRDVAVDECLEGGSGVSPIANFDATQIPMDESDVAEVMKDFLSSYSSRKSSTPDTRRPVNRHNLSSDYDKKRVLELEREVWIGVDFMIQLIAAINKDPTMHIPVPTQLLGLLPSDQDWPKGFQLDAHAARLSREKAYVGTMSKSPFVAVDDATASSPSYPLLRRAQRLSFVIWCLMDNILAGYVPAAQTRQSLLELDSTAERLEAAKRGLDAINTLLRKTLEGR</sequence>
<name>A0A7S2ECL4_9STRA</name>
<dbReference type="InterPro" id="IPR015947">
    <property type="entry name" value="PUA-like_sf"/>
</dbReference>
<evidence type="ECO:0000313" key="3">
    <source>
        <dbReference type="EMBL" id="CAD9327722.1"/>
    </source>
</evidence>
<evidence type="ECO:0000256" key="1">
    <source>
        <dbReference type="SAM" id="SignalP"/>
    </source>
</evidence>
<feature type="chain" id="PRO_5031024455" description="Lon N-terminal domain-containing protein" evidence="1">
    <location>
        <begin position="25"/>
        <end position="500"/>
    </location>
</feature>
<dbReference type="InterPro" id="IPR046336">
    <property type="entry name" value="Lon_prtase_N_sf"/>
</dbReference>
<evidence type="ECO:0000259" key="2">
    <source>
        <dbReference type="Pfam" id="PF02190"/>
    </source>
</evidence>
<dbReference type="InterPro" id="IPR003111">
    <property type="entry name" value="Lon_prtase_N"/>
</dbReference>
<keyword evidence="1" id="KW-0732">Signal</keyword>
<feature type="signal peptide" evidence="1">
    <location>
        <begin position="1"/>
        <end position="24"/>
    </location>
</feature>
<proteinExistence type="predicted"/>
<feature type="domain" description="Lon N-terminal" evidence="2">
    <location>
        <begin position="111"/>
        <end position="221"/>
    </location>
</feature>
<dbReference type="PANTHER" id="PTHR46732:SF8">
    <property type="entry name" value="ATP-DEPENDENT PROTEASE LA (LON) DOMAIN PROTEIN"/>
    <property type="match status" value="1"/>
</dbReference>